<dbReference type="RefSeq" id="WP_075753084.1">
    <property type="nucleotide sequence ID" value="NZ_LT608335.1"/>
</dbReference>
<name>A0A212LW46_9FIRM</name>
<evidence type="ECO:0000313" key="3">
    <source>
        <dbReference type="EMBL" id="SCM81649.1"/>
    </source>
</evidence>
<dbReference type="Gene3D" id="3.10.50.30">
    <property type="entry name" value="Transcription elongation factor, GreA/GreB, C-terminal domain"/>
    <property type="match status" value="1"/>
</dbReference>
<dbReference type="InterPro" id="IPR029462">
    <property type="entry name" value="Rnk_N"/>
</dbReference>
<dbReference type="Pfam" id="PF01272">
    <property type="entry name" value="GreA_GreB"/>
    <property type="match status" value="1"/>
</dbReference>
<dbReference type="AlphaFoldDB" id="A0A212LW46"/>
<keyword evidence="3" id="KW-0808">Transferase</keyword>
<gene>
    <name evidence="3" type="primary">rnk</name>
    <name evidence="3" type="ORF">KL86SPO_40133</name>
</gene>
<keyword evidence="3" id="KW-0418">Kinase</keyword>
<dbReference type="NCBIfam" id="NF004396">
    <property type="entry name" value="PRK05753.1"/>
    <property type="match status" value="1"/>
</dbReference>
<dbReference type="GO" id="GO:0003677">
    <property type="term" value="F:DNA binding"/>
    <property type="evidence" value="ECO:0007669"/>
    <property type="project" value="InterPro"/>
</dbReference>
<dbReference type="InterPro" id="IPR036953">
    <property type="entry name" value="GreA/GreB_C_sf"/>
</dbReference>
<feature type="domain" description="Regulator of nucleoside diphosphate kinase N-terminal" evidence="2">
    <location>
        <begin position="3"/>
        <end position="46"/>
    </location>
</feature>
<dbReference type="PANTHER" id="PTHR30437:SF5">
    <property type="entry name" value="REGULATOR OF NUCLEOSIDE DIPHOSPHATE KINASE"/>
    <property type="match status" value="1"/>
</dbReference>
<dbReference type="SUPFAM" id="SSF54534">
    <property type="entry name" value="FKBP-like"/>
    <property type="match status" value="1"/>
</dbReference>
<dbReference type="EMBL" id="FMJE01000004">
    <property type="protein sequence ID" value="SCM81649.1"/>
    <property type="molecule type" value="Genomic_DNA"/>
</dbReference>
<dbReference type="PANTHER" id="PTHR30437">
    <property type="entry name" value="TRANSCRIPTION ELONGATION FACTOR GREA"/>
    <property type="match status" value="1"/>
</dbReference>
<dbReference type="GO" id="GO:0016301">
    <property type="term" value="F:kinase activity"/>
    <property type="evidence" value="ECO:0007669"/>
    <property type="project" value="UniProtKB-KW"/>
</dbReference>
<reference evidence="3" key="1">
    <citation type="submission" date="2016-08" db="EMBL/GenBank/DDBJ databases">
        <authorList>
            <person name="Seilhamer J.J."/>
        </authorList>
    </citation>
    <scope>NUCLEOTIDE SEQUENCE</scope>
    <source>
        <strain evidence="3">86</strain>
    </source>
</reference>
<evidence type="ECO:0000259" key="2">
    <source>
        <dbReference type="Pfam" id="PF14760"/>
    </source>
</evidence>
<evidence type="ECO:0000259" key="1">
    <source>
        <dbReference type="Pfam" id="PF01272"/>
    </source>
</evidence>
<protein>
    <submittedName>
        <fullName evidence="3">Regulator of nucleoside diphosphate kinase</fullName>
    </submittedName>
</protein>
<accession>A0A212LW46</accession>
<dbReference type="GO" id="GO:0070063">
    <property type="term" value="F:RNA polymerase binding"/>
    <property type="evidence" value="ECO:0007669"/>
    <property type="project" value="InterPro"/>
</dbReference>
<feature type="domain" description="Transcription elongation factor GreA/GreB C-terminal" evidence="1">
    <location>
        <begin position="53"/>
        <end position="125"/>
    </location>
</feature>
<dbReference type="InterPro" id="IPR001437">
    <property type="entry name" value="Tscrpt_elong_fac_GreA/B_C"/>
</dbReference>
<organism evidence="3">
    <name type="scientific">uncultured Sporomusa sp</name>
    <dbReference type="NCBI Taxonomy" id="307249"/>
    <lineage>
        <taxon>Bacteria</taxon>
        <taxon>Bacillati</taxon>
        <taxon>Bacillota</taxon>
        <taxon>Negativicutes</taxon>
        <taxon>Selenomonadales</taxon>
        <taxon>Sporomusaceae</taxon>
        <taxon>Sporomusa</taxon>
        <taxon>environmental samples</taxon>
    </lineage>
</organism>
<sequence>MSREIFITEADKQKLDKLINTEREFGIGGKEYLIHLQQELNRACVVLPQEIPGNVITMNSKVLLKNLDTEEEMTYVLVYPADADLEEDKISVLAPIGTAILGYRENDILDWQVPGGIVRLKVEKLLYQPEAAGNFEL</sequence>
<dbReference type="GO" id="GO:0032784">
    <property type="term" value="P:regulation of DNA-templated transcription elongation"/>
    <property type="evidence" value="ECO:0007669"/>
    <property type="project" value="InterPro"/>
</dbReference>
<dbReference type="GO" id="GO:0006354">
    <property type="term" value="P:DNA-templated transcription elongation"/>
    <property type="evidence" value="ECO:0007669"/>
    <property type="project" value="TreeGrafter"/>
</dbReference>
<dbReference type="InterPro" id="IPR023459">
    <property type="entry name" value="Tscrpt_elong_fac_GreA/B_fam"/>
</dbReference>
<proteinExistence type="predicted"/>
<dbReference type="Pfam" id="PF14760">
    <property type="entry name" value="Rnk_N"/>
    <property type="match status" value="1"/>
</dbReference>